<keyword evidence="1" id="KW-0853">WD repeat</keyword>
<keyword evidence="4" id="KW-1185">Reference proteome</keyword>
<dbReference type="PROSITE" id="PS50294">
    <property type="entry name" value="WD_REPEATS_REGION"/>
    <property type="match status" value="1"/>
</dbReference>
<evidence type="ECO:0000256" key="2">
    <source>
        <dbReference type="SAM" id="Coils"/>
    </source>
</evidence>
<dbReference type="InterPro" id="IPR001680">
    <property type="entry name" value="WD40_rpt"/>
</dbReference>
<dbReference type="Pfam" id="PF00400">
    <property type="entry name" value="WD40"/>
    <property type="match status" value="2"/>
</dbReference>
<name>A0A8S1W6G3_PAROT</name>
<dbReference type="GO" id="GO:0097361">
    <property type="term" value="C:cytosolic [4Fe-4S] assembly targeting complex"/>
    <property type="evidence" value="ECO:0007669"/>
    <property type="project" value="TreeGrafter"/>
</dbReference>
<dbReference type="OMA" id="ISINTKW"/>
<evidence type="ECO:0008006" key="5">
    <source>
        <dbReference type="Google" id="ProtNLM"/>
    </source>
</evidence>
<evidence type="ECO:0000256" key="1">
    <source>
        <dbReference type="PROSITE-ProRule" id="PRU00221"/>
    </source>
</evidence>
<dbReference type="AlphaFoldDB" id="A0A8S1W6G3"/>
<dbReference type="PANTHER" id="PTHR19920">
    <property type="entry name" value="WD40 PROTEIN CIAO1"/>
    <property type="match status" value="1"/>
</dbReference>
<dbReference type="PANTHER" id="PTHR19920:SF0">
    <property type="entry name" value="CYTOSOLIC IRON-SULFUR PROTEIN ASSEMBLY PROTEIN CIAO1-RELATED"/>
    <property type="match status" value="1"/>
</dbReference>
<dbReference type="SMART" id="SM00320">
    <property type="entry name" value="WD40"/>
    <property type="match status" value="4"/>
</dbReference>
<gene>
    <name evidence="3" type="ORF">POCTA_138.1.T0840130</name>
</gene>
<proteinExistence type="predicted"/>
<dbReference type="OrthoDB" id="311712at2759"/>
<protein>
    <recommendedName>
        <fullName evidence="5">WD40-repeat-containing domain</fullName>
    </recommendedName>
</protein>
<dbReference type="EMBL" id="CAJJDP010000083">
    <property type="protein sequence ID" value="CAD8184900.1"/>
    <property type="molecule type" value="Genomic_DNA"/>
</dbReference>
<feature type="repeat" description="WD" evidence="1">
    <location>
        <begin position="171"/>
        <end position="203"/>
    </location>
</feature>
<sequence>MNSSEIQKENYIQTIAMLRKEIRFHQKQDSKLSKSNNSSLSLYNINNQQQLEDHQSVNGYEQQNHINKSGDQFDSKITQIENQPYFDMLSQAEKYMKLVLNIGYNLQPLALEKILEGFETIPCRLIKQVSKPEICQVFSFNSNNTLLATSQGKNIQIFNFMNGEFEENVQFQAHNADVTSLVFSKKSNYLLSGGMDDYIYLWEELRGQNQWQKKISINTKSPISCMIFNKLENLIIVGNKYGFLQIWSLNIENNLIKIVDEKRQVHKNTIYAVSLNSSENRIITCSVDKQIILWGIDERGWLEMIASQERQNYVTRILFLNDNRILLAQNKKGLIQLKLENDKFQEKEQIIIEDLSEDHHYFPIQYNQIRNIIIIKHNRFIYILSNLQKDAYELLKKLEFQSMKIYGTLSTDRRHLVIYNEEKIQIYEIFE</sequence>
<comment type="caution">
    <text evidence="3">The sequence shown here is derived from an EMBL/GenBank/DDBJ whole genome shotgun (WGS) entry which is preliminary data.</text>
</comment>
<accession>A0A8S1W6G3</accession>
<keyword evidence="2" id="KW-0175">Coiled coil</keyword>
<evidence type="ECO:0000313" key="3">
    <source>
        <dbReference type="EMBL" id="CAD8184900.1"/>
    </source>
</evidence>
<organism evidence="3 4">
    <name type="scientific">Paramecium octaurelia</name>
    <dbReference type="NCBI Taxonomy" id="43137"/>
    <lineage>
        <taxon>Eukaryota</taxon>
        <taxon>Sar</taxon>
        <taxon>Alveolata</taxon>
        <taxon>Ciliophora</taxon>
        <taxon>Intramacronucleata</taxon>
        <taxon>Oligohymenophorea</taxon>
        <taxon>Peniculida</taxon>
        <taxon>Parameciidae</taxon>
        <taxon>Paramecium</taxon>
    </lineage>
</organism>
<feature type="coiled-coil region" evidence="2">
    <location>
        <begin position="1"/>
        <end position="28"/>
    </location>
</feature>
<reference evidence="3" key="1">
    <citation type="submission" date="2021-01" db="EMBL/GenBank/DDBJ databases">
        <authorList>
            <consortium name="Genoscope - CEA"/>
            <person name="William W."/>
        </authorList>
    </citation>
    <scope>NUCLEOTIDE SEQUENCE</scope>
</reference>
<dbReference type="Proteomes" id="UP000683925">
    <property type="component" value="Unassembled WGS sequence"/>
</dbReference>
<evidence type="ECO:0000313" key="4">
    <source>
        <dbReference type="Proteomes" id="UP000683925"/>
    </source>
</evidence>
<dbReference type="PROSITE" id="PS50082">
    <property type="entry name" value="WD_REPEATS_2"/>
    <property type="match status" value="2"/>
</dbReference>
<feature type="repeat" description="WD" evidence="1">
    <location>
        <begin position="263"/>
        <end position="297"/>
    </location>
</feature>
<dbReference type="GO" id="GO:0016226">
    <property type="term" value="P:iron-sulfur cluster assembly"/>
    <property type="evidence" value="ECO:0007669"/>
    <property type="project" value="TreeGrafter"/>
</dbReference>